<protein>
    <submittedName>
        <fullName evidence="2">Uncharacterized protein</fullName>
    </submittedName>
</protein>
<evidence type="ECO:0000313" key="2">
    <source>
        <dbReference type="EMBL" id="OOK77781.1"/>
    </source>
</evidence>
<feature type="region of interest" description="Disordered" evidence="1">
    <location>
        <begin position="1"/>
        <end position="35"/>
    </location>
</feature>
<dbReference type="EMBL" id="MVBN01000003">
    <property type="protein sequence ID" value="OOK77781.1"/>
    <property type="molecule type" value="Genomic_DNA"/>
</dbReference>
<organism evidence="2 3">
    <name type="scientific">Mycobacterium kansasii</name>
    <dbReference type="NCBI Taxonomy" id="1768"/>
    <lineage>
        <taxon>Bacteria</taxon>
        <taxon>Bacillati</taxon>
        <taxon>Actinomycetota</taxon>
        <taxon>Actinomycetes</taxon>
        <taxon>Mycobacteriales</taxon>
        <taxon>Mycobacteriaceae</taxon>
        <taxon>Mycobacterium</taxon>
    </lineage>
</organism>
<dbReference type="AlphaFoldDB" id="A0A1V3XH53"/>
<reference evidence="2 3" key="1">
    <citation type="submission" date="2017-02" db="EMBL/GenBank/DDBJ databases">
        <title>Complete genome sequences of Mycobacterium kansasii strains isolated from rhesus macaques.</title>
        <authorList>
            <person name="Panda A."/>
            <person name="Nagaraj S."/>
            <person name="Zhao X."/>
            <person name="Tettelin H."/>
            <person name="Detolla L.J."/>
        </authorList>
    </citation>
    <scope>NUCLEOTIDE SEQUENCE [LARGE SCALE GENOMIC DNA]</scope>
    <source>
        <strain evidence="2 3">11-3469</strain>
    </source>
</reference>
<sequence>MNDRPEPVTTLGPSAPTSTPVDLLTNDIPPEHRGPGSYMYEALKYRDQWQSRLLRTSAWSPLY</sequence>
<evidence type="ECO:0000313" key="3">
    <source>
        <dbReference type="Proteomes" id="UP000188532"/>
    </source>
</evidence>
<evidence type="ECO:0000256" key="1">
    <source>
        <dbReference type="SAM" id="MobiDB-lite"/>
    </source>
</evidence>
<accession>A0A1V3XH53</accession>
<name>A0A1V3XH53_MYCKA</name>
<feature type="compositionally biased region" description="Polar residues" evidence="1">
    <location>
        <begin position="11"/>
        <end position="20"/>
    </location>
</feature>
<gene>
    <name evidence="2" type="ORF">BZL29_3928</name>
</gene>
<dbReference type="Proteomes" id="UP000188532">
    <property type="component" value="Unassembled WGS sequence"/>
</dbReference>
<proteinExistence type="predicted"/>
<comment type="caution">
    <text evidence="2">The sequence shown here is derived from an EMBL/GenBank/DDBJ whole genome shotgun (WGS) entry which is preliminary data.</text>
</comment>